<keyword evidence="1" id="KW-0560">Oxidoreductase</keyword>
<gene>
    <name evidence="4" type="ORF">AVDCRST_MAG49-811</name>
</gene>
<dbReference type="PANTHER" id="PTHR13847:SF287">
    <property type="entry name" value="FAD-DEPENDENT OXIDOREDUCTASE DOMAIN-CONTAINING PROTEIN 1"/>
    <property type="match status" value="1"/>
</dbReference>
<dbReference type="PANTHER" id="PTHR13847">
    <property type="entry name" value="SARCOSINE DEHYDROGENASE-RELATED"/>
    <property type="match status" value="1"/>
</dbReference>
<evidence type="ECO:0000259" key="3">
    <source>
        <dbReference type="Pfam" id="PF01266"/>
    </source>
</evidence>
<accession>A0A6J4U637</accession>
<dbReference type="GO" id="GO:0005737">
    <property type="term" value="C:cytoplasm"/>
    <property type="evidence" value="ECO:0007669"/>
    <property type="project" value="TreeGrafter"/>
</dbReference>
<reference evidence="4" key="1">
    <citation type="submission" date="2020-02" db="EMBL/GenBank/DDBJ databases">
        <authorList>
            <person name="Meier V. D."/>
        </authorList>
    </citation>
    <scope>NUCLEOTIDE SEQUENCE</scope>
    <source>
        <strain evidence="4">AVDCRST_MAG49</strain>
    </source>
</reference>
<evidence type="ECO:0000256" key="1">
    <source>
        <dbReference type="ARBA" id="ARBA00023002"/>
    </source>
</evidence>
<dbReference type="InterPro" id="IPR036188">
    <property type="entry name" value="FAD/NAD-bd_sf"/>
</dbReference>
<sequence length="399" mass="41109">MAADAVPAPPDQARCGPPPPPDRADVVVIGGGVVGTAVAHQAAEAGMAVVLVEAGEIASGASGRNAGMVYQGAAETDGRSVIPLAVLSNRLLAAYTAAWGDDAFEYERCGDLDLLLDTGDPRGWAERVAGERRHGLDVELIDGARARALVPALSRRVVAARWCPSDARILPYKLAFAQARVARRAGAHVATHTRAVAIATAAGRTRPGARRVTAVVTDRGSVRTAWVVNAANAWAPEVAAMVGVHGVPIAPSRGQILVTAPTAPLIGVNLNLRGEYWRQTAGGQVVLGGGFRRDPRVATFGRAVDTTAAHTYARSAAEATPAILGLPVVRMWAGTMGFTPDHRPLIGESAAVAGFVYACGYTGVGNAYAAGTGLVVSELMRGQTPSVCLDGASPARFAL</sequence>
<dbReference type="Pfam" id="PF01266">
    <property type="entry name" value="DAO"/>
    <property type="match status" value="1"/>
</dbReference>
<dbReference type="EMBL" id="CADCWG010000054">
    <property type="protein sequence ID" value="CAA9540983.1"/>
    <property type="molecule type" value="Genomic_DNA"/>
</dbReference>
<dbReference type="SUPFAM" id="SSF51905">
    <property type="entry name" value="FAD/NAD(P)-binding domain"/>
    <property type="match status" value="1"/>
</dbReference>
<dbReference type="Gene3D" id="3.50.50.60">
    <property type="entry name" value="FAD/NAD(P)-binding domain"/>
    <property type="match status" value="1"/>
</dbReference>
<evidence type="ECO:0000313" key="4">
    <source>
        <dbReference type="EMBL" id="CAA9540983.1"/>
    </source>
</evidence>
<dbReference type="InterPro" id="IPR006076">
    <property type="entry name" value="FAD-dep_OxRdtase"/>
</dbReference>
<dbReference type="Gene3D" id="3.30.9.10">
    <property type="entry name" value="D-Amino Acid Oxidase, subunit A, domain 2"/>
    <property type="match status" value="1"/>
</dbReference>
<dbReference type="AlphaFoldDB" id="A0A6J4U637"/>
<proteinExistence type="predicted"/>
<dbReference type="SUPFAM" id="SSF54373">
    <property type="entry name" value="FAD-linked reductases, C-terminal domain"/>
    <property type="match status" value="1"/>
</dbReference>
<feature type="domain" description="FAD dependent oxidoreductase" evidence="3">
    <location>
        <begin position="25"/>
        <end position="379"/>
    </location>
</feature>
<organism evidence="4">
    <name type="scientific">uncultured Thermomicrobiales bacterium</name>
    <dbReference type="NCBI Taxonomy" id="1645740"/>
    <lineage>
        <taxon>Bacteria</taxon>
        <taxon>Pseudomonadati</taxon>
        <taxon>Thermomicrobiota</taxon>
        <taxon>Thermomicrobia</taxon>
        <taxon>Thermomicrobiales</taxon>
        <taxon>environmental samples</taxon>
    </lineage>
</organism>
<protein>
    <recommendedName>
        <fullName evidence="3">FAD dependent oxidoreductase domain-containing protein</fullName>
    </recommendedName>
</protein>
<feature type="region of interest" description="Disordered" evidence="2">
    <location>
        <begin position="1"/>
        <end position="21"/>
    </location>
</feature>
<evidence type="ECO:0000256" key="2">
    <source>
        <dbReference type="SAM" id="MobiDB-lite"/>
    </source>
</evidence>
<name>A0A6J4U637_9BACT</name>
<dbReference type="GO" id="GO:0016491">
    <property type="term" value="F:oxidoreductase activity"/>
    <property type="evidence" value="ECO:0007669"/>
    <property type="project" value="UniProtKB-KW"/>
</dbReference>
<feature type="compositionally biased region" description="Low complexity" evidence="2">
    <location>
        <begin position="1"/>
        <end position="15"/>
    </location>
</feature>